<feature type="transmembrane region" description="Helical" evidence="2">
    <location>
        <begin position="65"/>
        <end position="89"/>
    </location>
</feature>
<name>A0A1E1J0D5_LEIGU</name>
<feature type="transmembrane region" description="Helical" evidence="2">
    <location>
        <begin position="95"/>
        <end position="114"/>
    </location>
</feature>
<sequence length="188" mass="21097">MRRSNPTLHSPFEERSHSPVEAPMAALSAPPRDFNVISERPQHDVAASMALHAGHSEAQPLDVRILPLLFVFTYWYGLALVYAFMVYVMAMSATWRGPVILWALLIPTAVFSLWRRLPSERRLVEAKSNEVLLLRCGGFYALAEPGLLYGLADEELKAQRHHQQPPIQFADNCPTSGRATSDTFVARL</sequence>
<gene>
    <name evidence="3" type="primary">LgM4147LRVhigh.28.01541.00060</name>
    <name evidence="3" type="ORF">BN36_2845330</name>
</gene>
<organism evidence="3">
    <name type="scientific">Leishmania guyanensis</name>
    <dbReference type="NCBI Taxonomy" id="5670"/>
    <lineage>
        <taxon>Eukaryota</taxon>
        <taxon>Discoba</taxon>
        <taxon>Euglenozoa</taxon>
        <taxon>Kinetoplastea</taxon>
        <taxon>Metakinetoplastina</taxon>
        <taxon>Trypanosomatida</taxon>
        <taxon>Trypanosomatidae</taxon>
        <taxon>Leishmaniinae</taxon>
        <taxon>Leishmania</taxon>
        <taxon>Leishmania guyanensis species complex</taxon>
    </lineage>
</organism>
<evidence type="ECO:0000256" key="1">
    <source>
        <dbReference type="SAM" id="MobiDB-lite"/>
    </source>
</evidence>
<protein>
    <submittedName>
        <fullName evidence="3">Uncharacterized protein</fullName>
    </submittedName>
</protein>
<reference evidence="3" key="1">
    <citation type="submission" date="2012-08" db="EMBL/GenBank/DDBJ databases">
        <title>Comparative genomics of metastatic and non-metastatic Leishmania guyanensis provides insights into polygenic factors involved in Leishmania RNA virus infection.</title>
        <authorList>
            <person name="Smith D."/>
            <person name="Hertz-Fowler C."/>
            <person name="Martin R."/>
            <person name="Dickens N."/>
            <person name="Fasel N."/>
            <person name="Falquet L."/>
            <person name="Beverley S."/>
            <person name="Zangger H."/>
            <person name="Calderon-Copete S."/>
            <person name="Mottram J."/>
            <person name="Xenarios I."/>
        </authorList>
    </citation>
    <scope>NUCLEOTIDE SEQUENCE</scope>
    <source>
        <strain evidence="3">MHOM/BR/75/M4147/SSU:IR2SAT-LUC</strain>
    </source>
</reference>
<keyword evidence="2" id="KW-1133">Transmembrane helix</keyword>
<dbReference type="EMBL" id="CALQ01001202">
    <property type="protein sequence ID" value="CCM17034.1"/>
    <property type="molecule type" value="Genomic_DNA"/>
</dbReference>
<proteinExistence type="predicted"/>
<evidence type="ECO:0000313" key="3">
    <source>
        <dbReference type="EMBL" id="CCM17034.1"/>
    </source>
</evidence>
<dbReference type="AlphaFoldDB" id="A0A1E1J0D5"/>
<feature type="region of interest" description="Disordered" evidence="1">
    <location>
        <begin position="1"/>
        <end position="20"/>
    </location>
</feature>
<evidence type="ECO:0000256" key="2">
    <source>
        <dbReference type="SAM" id="Phobius"/>
    </source>
</evidence>
<keyword evidence="2" id="KW-0472">Membrane</keyword>
<accession>A0A1E1J0D5</accession>
<keyword evidence="2" id="KW-0812">Transmembrane</keyword>